<dbReference type="SUPFAM" id="SSF53659">
    <property type="entry name" value="Isocitrate/Isopropylmalate dehydrogenase-like"/>
    <property type="match status" value="1"/>
</dbReference>
<name>A0ABD0Y6R5_9HEMI</name>
<accession>A0ABD0Y6R5</accession>
<protein>
    <recommendedName>
        <fullName evidence="3">Isopropylmalate dehydrogenase-like domain-containing protein</fullName>
    </recommendedName>
</protein>
<dbReference type="PANTHER" id="PTHR11835:SF60">
    <property type="entry name" value="ISOCITRATE DEHYDROGENASE [NAD] SUBUNIT, MITOCHONDRIAL"/>
    <property type="match status" value="1"/>
</dbReference>
<dbReference type="InterPro" id="IPR024084">
    <property type="entry name" value="IsoPropMal-DH-like_dom"/>
</dbReference>
<sequence length="114" mass="13308">MASKRRNMFYENKKQETTEIGDIDARSRYDPNEKYFASRNWHLRRLLDLYVFVVECKSLPVKASPVKADFDVVVLRQNTEGVFALLDHAPVKSVVENLGVYTRFNCLRIAKYGF</sequence>
<dbReference type="AlphaFoldDB" id="A0ABD0Y6R5"/>
<dbReference type="PANTHER" id="PTHR11835">
    <property type="entry name" value="DECARBOXYLATING DEHYDROGENASES-ISOCITRATE, ISOPROPYLMALATE, TARTRATE"/>
    <property type="match status" value="1"/>
</dbReference>
<gene>
    <name evidence="4" type="ORF">AAG570_002181</name>
</gene>
<feature type="domain" description="Isopropylmalate dehydrogenase-like" evidence="3">
    <location>
        <begin position="41"/>
        <end position="114"/>
    </location>
</feature>
<evidence type="ECO:0000313" key="5">
    <source>
        <dbReference type="Proteomes" id="UP001558652"/>
    </source>
</evidence>
<proteinExistence type="inferred from homology"/>
<dbReference type="Proteomes" id="UP001558652">
    <property type="component" value="Unassembled WGS sequence"/>
</dbReference>
<reference evidence="4 5" key="1">
    <citation type="submission" date="2024-07" db="EMBL/GenBank/DDBJ databases">
        <title>Chromosome-level genome assembly of the water stick insect Ranatra chinensis (Heteroptera: Nepidae).</title>
        <authorList>
            <person name="Liu X."/>
        </authorList>
    </citation>
    <scope>NUCLEOTIDE SEQUENCE [LARGE SCALE GENOMIC DNA]</scope>
    <source>
        <strain evidence="4">Cailab_2021Rc</strain>
        <tissue evidence="4">Muscle</tissue>
    </source>
</reference>
<comment type="similarity">
    <text evidence="1">Belongs to the isocitrate and isopropylmalate dehydrogenases family.</text>
</comment>
<dbReference type="EMBL" id="JBFDAA010000012">
    <property type="protein sequence ID" value="KAL1123093.1"/>
    <property type="molecule type" value="Genomic_DNA"/>
</dbReference>
<dbReference type="GO" id="GO:0006099">
    <property type="term" value="P:tricarboxylic acid cycle"/>
    <property type="evidence" value="ECO:0007669"/>
    <property type="project" value="UniProtKB-KW"/>
</dbReference>
<dbReference type="Pfam" id="PF00180">
    <property type="entry name" value="Iso_dh"/>
    <property type="match status" value="1"/>
</dbReference>
<evidence type="ECO:0000256" key="1">
    <source>
        <dbReference type="ARBA" id="ARBA00007769"/>
    </source>
</evidence>
<evidence type="ECO:0000259" key="3">
    <source>
        <dbReference type="Pfam" id="PF00180"/>
    </source>
</evidence>
<evidence type="ECO:0000313" key="4">
    <source>
        <dbReference type="EMBL" id="KAL1123093.1"/>
    </source>
</evidence>
<dbReference type="Gene3D" id="3.40.718.10">
    <property type="entry name" value="Isopropylmalate Dehydrogenase"/>
    <property type="match status" value="1"/>
</dbReference>
<comment type="caution">
    <text evidence="4">The sequence shown here is derived from an EMBL/GenBank/DDBJ whole genome shotgun (WGS) entry which is preliminary data.</text>
</comment>
<organism evidence="4 5">
    <name type="scientific">Ranatra chinensis</name>
    <dbReference type="NCBI Taxonomy" id="642074"/>
    <lineage>
        <taxon>Eukaryota</taxon>
        <taxon>Metazoa</taxon>
        <taxon>Ecdysozoa</taxon>
        <taxon>Arthropoda</taxon>
        <taxon>Hexapoda</taxon>
        <taxon>Insecta</taxon>
        <taxon>Pterygota</taxon>
        <taxon>Neoptera</taxon>
        <taxon>Paraneoptera</taxon>
        <taxon>Hemiptera</taxon>
        <taxon>Heteroptera</taxon>
        <taxon>Panheteroptera</taxon>
        <taxon>Nepomorpha</taxon>
        <taxon>Nepidae</taxon>
        <taxon>Ranatrinae</taxon>
        <taxon>Ranatra</taxon>
    </lineage>
</organism>
<evidence type="ECO:0000256" key="2">
    <source>
        <dbReference type="ARBA" id="ARBA00022532"/>
    </source>
</evidence>
<keyword evidence="2" id="KW-0816">Tricarboxylic acid cycle</keyword>
<keyword evidence="5" id="KW-1185">Reference proteome</keyword>